<keyword evidence="3" id="KW-0560">Oxidoreductase</keyword>
<dbReference type="Gene3D" id="3.90.700.10">
    <property type="entry name" value="Succinate dehydrogenase/fumarate reductase flavoprotein, catalytic domain"/>
    <property type="match status" value="1"/>
</dbReference>
<dbReference type="PANTHER" id="PTHR11632">
    <property type="entry name" value="SUCCINATE DEHYDROGENASE 2 FLAVOPROTEIN SUBUNIT"/>
    <property type="match status" value="1"/>
</dbReference>
<evidence type="ECO:0000256" key="3">
    <source>
        <dbReference type="ARBA" id="ARBA00023002"/>
    </source>
</evidence>
<dbReference type="Gene3D" id="3.50.50.60">
    <property type="entry name" value="FAD/NAD(P)-binding domain"/>
    <property type="match status" value="2"/>
</dbReference>
<dbReference type="RefSeq" id="WP_028482181.1">
    <property type="nucleotide sequence ID" value="NZ_LVVZ01000045.1"/>
</dbReference>
<proteinExistence type="predicted"/>
<accession>A0A1U7JCL5</accession>
<evidence type="ECO:0000313" key="6">
    <source>
        <dbReference type="Proteomes" id="UP000185783"/>
    </source>
</evidence>
<dbReference type="EMBL" id="LVVZ01000045">
    <property type="protein sequence ID" value="OKL42381.1"/>
    <property type="molecule type" value="Genomic_DNA"/>
</dbReference>
<evidence type="ECO:0000259" key="4">
    <source>
        <dbReference type="Pfam" id="PF00890"/>
    </source>
</evidence>
<dbReference type="InterPro" id="IPR030664">
    <property type="entry name" value="SdhA/FrdA/AprA"/>
</dbReference>
<dbReference type="AlphaFoldDB" id="A0A1U7JCL5"/>
<dbReference type="InterPro" id="IPR003953">
    <property type="entry name" value="FAD-dep_OxRdtase_2_FAD-bd"/>
</dbReference>
<evidence type="ECO:0000313" key="5">
    <source>
        <dbReference type="EMBL" id="OKL42381.1"/>
    </source>
</evidence>
<organism evidence="5 6">
    <name type="scientific">Pseudovibrio exalbescens</name>
    <dbReference type="NCBI Taxonomy" id="197461"/>
    <lineage>
        <taxon>Bacteria</taxon>
        <taxon>Pseudomonadati</taxon>
        <taxon>Pseudomonadota</taxon>
        <taxon>Alphaproteobacteria</taxon>
        <taxon>Hyphomicrobiales</taxon>
        <taxon>Stappiaceae</taxon>
        <taxon>Pseudovibrio</taxon>
    </lineage>
</organism>
<dbReference type="GO" id="GO:0050660">
    <property type="term" value="F:flavin adenine dinucleotide binding"/>
    <property type="evidence" value="ECO:0007669"/>
    <property type="project" value="TreeGrafter"/>
</dbReference>
<dbReference type="InterPro" id="IPR036188">
    <property type="entry name" value="FAD/NAD-bd_sf"/>
</dbReference>
<feature type="domain" description="FAD-dependent oxidoreductase 2 FAD-binding" evidence="4">
    <location>
        <begin position="47"/>
        <end position="476"/>
    </location>
</feature>
<comment type="caution">
    <text evidence="5">The sequence shown here is derived from an EMBL/GenBank/DDBJ whole genome shotgun (WGS) entry which is preliminary data.</text>
</comment>
<dbReference type="SUPFAM" id="SSF51905">
    <property type="entry name" value="FAD/NAD(P)-binding domain"/>
    <property type="match status" value="1"/>
</dbReference>
<dbReference type="PRINTS" id="PR00368">
    <property type="entry name" value="FADPNR"/>
</dbReference>
<evidence type="ECO:0000256" key="1">
    <source>
        <dbReference type="ARBA" id="ARBA00001974"/>
    </source>
</evidence>
<name>A0A1U7JCL5_9HYPH</name>
<dbReference type="GO" id="GO:0005886">
    <property type="term" value="C:plasma membrane"/>
    <property type="evidence" value="ECO:0007669"/>
    <property type="project" value="TreeGrafter"/>
</dbReference>
<protein>
    <submittedName>
        <fullName evidence="5">Oxidoreductase</fullName>
    </submittedName>
</protein>
<gene>
    <name evidence="5" type="ORF">A3843_00290</name>
</gene>
<dbReference type="Pfam" id="PF00890">
    <property type="entry name" value="FAD_binding_2"/>
    <property type="match status" value="1"/>
</dbReference>
<reference evidence="5 6" key="1">
    <citation type="submission" date="2016-03" db="EMBL/GenBank/DDBJ databases">
        <title>Genome sequence of Nesiotobacter sp. nov., a moderately halophilic alphaproteobacterium isolated from the Yellow Sea, China.</title>
        <authorList>
            <person name="Zhang G."/>
            <person name="Zhang R."/>
        </authorList>
    </citation>
    <scope>NUCLEOTIDE SEQUENCE [LARGE SCALE GENOMIC DNA]</scope>
    <source>
        <strain evidence="5 6">WB1-6</strain>
    </source>
</reference>
<keyword evidence="2" id="KW-0285">Flavoprotein</keyword>
<dbReference type="GO" id="GO:0009055">
    <property type="term" value="F:electron transfer activity"/>
    <property type="evidence" value="ECO:0007669"/>
    <property type="project" value="TreeGrafter"/>
</dbReference>
<dbReference type="GO" id="GO:0000104">
    <property type="term" value="F:succinate dehydrogenase activity"/>
    <property type="evidence" value="ECO:0007669"/>
    <property type="project" value="TreeGrafter"/>
</dbReference>
<keyword evidence="6" id="KW-1185">Reference proteome</keyword>
<comment type="cofactor">
    <cofactor evidence="1">
        <name>FAD</name>
        <dbReference type="ChEBI" id="CHEBI:57692"/>
    </cofactor>
</comment>
<dbReference type="Proteomes" id="UP000185783">
    <property type="component" value="Unassembled WGS sequence"/>
</dbReference>
<dbReference type="STRING" id="197461.A3843_00290"/>
<dbReference type="InterPro" id="IPR027477">
    <property type="entry name" value="Succ_DH/fumarate_Rdtase_cat_sf"/>
</dbReference>
<dbReference type="GO" id="GO:0009061">
    <property type="term" value="P:anaerobic respiration"/>
    <property type="evidence" value="ECO:0007669"/>
    <property type="project" value="TreeGrafter"/>
</dbReference>
<evidence type="ECO:0000256" key="2">
    <source>
        <dbReference type="ARBA" id="ARBA00022630"/>
    </source>
</evidence>
<dbReference type="PANTHER" id="PTHR11632:SF51">
    <property type="entry name" value="SUCCINATE DEHYDROGENASE [UBIQUINONE] FLAVOPROTEIN SUBUNIT, MITOCHONDRIAL"/>
    <property type="match status" value="1"/>
</dbReference>
<sequence length="689" mass="74593">MTPPRLTPEILSALTRIPMPRGFEEARLSQTLQVDGLELPVYACQTLVIGSGAAGLRAACEAKRRGRDVLVATGGMYMGTSACSGSDKQTLHTASTSRNGDNFEILATDLAAGGCMDEDVAYVEAVGSIGAMAGLQYIGLELPEDKLGAVLRYQTDHDEYGRATSCGPRTSRLMVKVLLEEAQRLAIPFMTNAAAVKILTSGVGEARRVSGLVVATKTTTHNPFGLAVISCEDLVIATGGPGEMYRDSVYPKKCFGALGLALDAGLELSNLTESQFGIGTPRETFPWNLSGTYVQVMPYVFSRDADGNEYNFLADYYRTTRELVSNVFRKGYQWPFHATRMLEFGSSLVDIAVHIEITKGREVFLDFLRNPKPAKDGKAFSLDDLDADVRAYLANNEALDALPIERLVRMNPLSIELYRMNGIDITKEPLKMAVNNQHMNGGIDIDLWGRTNLHGCYAVGEAASTHGVTRPGGSALISGQVFGTRAAKHIAYANRAAPSGAQEAWGPVLQEMISELKAVTENPCAVDLREVRSSIQARMSEAAGFVCSGNAVAAALNEAEALVQQFASRSVGLLEPHRANDYFMWKQMALSSAAVLAALNHYIAGGGGSRGARVILDESATGLPETVDGRLEAFRFRPEQEHDKACKIMVSLVGSALTCTERQIKKRDRAPVFFEKGWGEFLSQQIYTD</sequence>